<organism evidence="3 4">
    <name type="scientific">Favolaschia claudopus</name>
    <dbReference type="NCBI Taxonomy" id="2862362"/>
    <lineage>
        <taxon>Eukaryota</taxon>
        <taxon>Fungi</taxon>
        <taxon>Dikarya</taxon>
        <taxon>Basidiomycota</taxon>
        <taxon>Agaricomycotina</taxon>
        <taxon>Agaricomycetes</taxon>
        <taxon>Agaricomycetidae</taxon>
        <taxon>Agaricales</taxon>
        <taxon>Marasmiineae</taxon>
        <taxon>Mycenaceae</taxon>
        <taxon>Favolaschia</taxon>
    </lineage>
</organism>
<evidence type="ECO:0000256" key="2">
    <source>
        <dbReference type="SAM" id="SignalP"/>
    </source>
</evidence>
<reference evidence="3 4" key="1">
    <citation type="journal article" date="2024" name="J Genomics">
        <title>Draft genome sequencing and assembly of Favolaschia claudopus CIRM-BRFM 2984 isolated from oak limbs.</title>
        <authorList>
            <person name="Navarro D."/>
            <person name="Drula E."/>
            <person name="Chaduli D."/>
            <person name="Cazenave R."/>
            <person name="Ahrendt S."/>
            <person name="Wang J."/>
            <person name="Lipzen A."/>
            <person name="Daum C."/>
            <person name="Barry K."/>
            <person name="Grigoriev I.V."/>
            <person name="Favel A."/>
            <person name="Rosso M.N."/>
            <person name="Martin F."/>
        </authorList>
    </citation>
    <scope>NUCLEOTIDE SEQUENCE [LARGE SCALE GENOMIC DNA]</scope>
    <source>
        <strain evidence="3 4">CIRM-BRFM 2984</strain>
    </source>
</reference>
<feature type="region of interest" description="Disordered" evidence="1">
    <location>
        <begin position="146"/>
        <end position="166"/>
    </location>
</feature>
<name>A0AAW0DZU8_9AGAR</name>
<keyword evidence="4" id="KW-1185">Reference proteome</keyword>
<evidence type="ECO:0000313" key="3">
    <source>
        <dbReference type="EMBL" id="KAK7058159.1"/>
    </source>
</evidence>
<feature type="chain" id="PRO_5043497232" evidence="2">
    <location>
        <begin position="19"/>
        <end position="207"/>
    </location>
</feature>
<evidence type="ECO:0000313" key="4">
    <source>
        <dbReference type="Proteomes" id="UP001362999"/>
    </source>
</evidence>
<proteinExistence type="predicted"/>
<dbReference type="Proteomes" id="UP001362999">
    <property type="component" value="Unassembled WGS sequence"/>
</dbReference>
<accession>A0AAW0DZU8</accession>
<sequence length="207" mass="22545">MVLFDFMGLLICFWTVDSLPACCCRYAEVVASASFVQSIDPPTCVDLDLAPIIESVIPSAFHSMDTHHPSLTSDHFTITRSDLPRALVILSPVVVRPPRLASEAPPLLSVPEKIGWTRLSLHIHLQLHLHPRPALIPSQTHLRALASPSPGINAPEDSTSPTVNPYRHVRPRVRVVGGSGGEARGGDWGVLALLHCWNGVVWDEGVK</sequence>
<keyword evidence="2" id="KW-0732">Signal</keyword>
<evidence type="ECO:0000256" key="1">
    <source>
        <dbReference type="SAM" id="MobiDB-lite"/>
    </source>
</evidence>
<gene>
    <name evidence="3" type="ORF">R3P38DRAFT_3342231</name>
</gene>
<feature type="signal peptide" evidence="2">
    <location>
        <begin position="1"/>
        <end position="18"/>
    </location>
</feature>
<dbReference type="AlphaFoldDB" id="A0AAW0DZU8"/>
<comment type="caution">
    <text evidence="3">The sequence shown here is derived from an EMBL/GenBank/DDBJ whole genome shotgun (WGS) entry which is preliminary data.</text>
</comment>
<protein>
    <submittedName>
        <fullName evidence="3">Uncharacterized protein</fullName>
    </submittedName>
</protein>
<dbReference type="EMBL" id="JAWWNJ010000004">
    <property type="protein sequence ID" value="KAK7058159.1"/>
    <property type="molecule type" value="Genomic_DNA"/>
</dbReference>